<dbReference type="OMA" id="HIIRICK"/>
<dbReference type="EMBL" id="HE580275">
    <property type="protein sequence ID" value="CCD26689.1"/>
    <property type="molecule type" value="Genomic_DNA"/>
</dbReference>
<organism evidence="2 3">
    <name type="scientific">Naumovozyma dairenensis (strain ATCC 10597 / BCRC 20456 / CBS 421 / NBRC 0211 / NRRL Y-12639)</name>
    <name type="common">Saccharomyces dairenensis</name>
    <dbReference type="NCBI Taxonomy" id="1071378"/>
    <lineage>
        <taxon>Eukaryota</taxon>
        <taxon>Fungi</taxon>
        <taxon>Dikarya</taxon>
        <taxon>Ascomycota</taxon>
        <taxon>Saccharomycotina</taxon>
        <taxon>Saccharomycetes</taxon>
        <taxon>Saccharomycetales</taxon>
        <taxon>Saccharomycetaceae</taxon>
        <taxon>Naumovozyma</taxon>
    </lineage>
</organism>
<evidence type="ECO:0000313" key="2">
    <source>
        <dbReference type="EMBL" id="CCD26689.1"/>
    </source>
</evidence>
<dbReference type="RefSeq" id="XP_003671932.1">
    <property type="nucleotide sequence ID" value="XM_003671884.1"/>
</dbReference>
<accession>G0WFX8</accession>
<keyword evidence="3" id="KW-1185">Reference proteome</keyword>
<evidence type="ECO:0000313" key="3">
    <source>
        <dbReference type="Proteomes" id="UP000000689"/>
    </source>
</evidence>
<protein>
    <submittedName>
        <fullName evidence="2">Uncharacterized protein</fullName>
    </submittedName>
</protein>
<evidence type="ECO:0000256" key="1">
    <source>
        <dbReference type="SAM" id="MobiDB-lite"/>
    </source>
</evidence>
<name>G0WFX8_NAUDC</name>
<sequence>MSNTLEASFRSERVADSTTSPVYLSIDNIYDGQKQPILVENQPRGCSPMLILNENTYEFNNEDPTKFMPTSDIYLWNTSEARYIGKSDRGDEMYCILSSEGTLSIVHKKYDSKKNGQKGPFYFGVEKKFVFNDILNPEIPFLMTSYLRRIYYSYDKRSIRCVAATGELKDTLEAISRETHFYPIVFSLGFTEELIHFEILGRGGILACIFRDTTSNYLGVQYTRWCAEQSQFVLVTKKLMVENAESVGDLKVKKLFDYILIAFDPHYRKTWILSPKYESKCFTNDILPESVEVSERFDIIQKDKKSTIYIYTKDGRVFSFRITVNQKGVLQVMPWKPLDLGVEQLGLKFELIWTFNDGLQFFFYKDGKIHLLDTSKGNKIINIGLTSEKTPEYINYVDAQPIPNGGSDLDSLLLAGITKEGYGILEKRHCHKVVSNSASTIFNIPHAPVFDIWVDDNMLYYDTGSSIGELPHNFKLKQYGNSSRRLPNIEIEELYYGALMHFVATQDKNPNDYSIVAKERLLWESRDMRTLDEKDYGKSYYKGNTDALLKFLTNHGDFVSIRMGRDRTFSLVHSTNYSKYLNHLDEATLLTSYNSMNFFCQRNHLSRFIDNSKPIQINLPPDFFAAEMTTITYNEILWKERQRHTYIVLSSYDGKILLFSLTLEKLLEIQLDTRKPLKYTSCDDPEFALLVLYNEDVILMINLADLIYFTIEFKFKARTIVWIDSEKPKRRRPKSFLILDTKNTVHFYDFVSKKSTLNELYSAVSSLTLPLTSEIPLRLLVLPNSPQWAVLLSFQENTSETLLSILNYKTMEVIQRLVVESMYSNCLIEPLLPQEDGLSNLRFELEKYFILYYRHNSEPKFFIYRLSGHTLECVQVQKLLFPVTHILVSRLDVYFYGSQFEHYCIELLPGNVVKLKKTGQTNMLENYPTFFTGSFVNNETLVTVDPFDGTKRYEKQSLQAKSFHADTLELENYCNTYNLVTHVATKRVYRELENKKSPSFKESYLQDGLDAFRELSIKPLTIPGRLYRAMADLQNYLYIYYELGSKDESRSVLSPFYKVQLPGTITNVIPVRPHFENIQLEPESSYPLWRNRIPLFLVTCSNSQLFIISEITKKQVREKFREYTPPMPEHIYPFQRNSGCSLINYPPRNEDKLCPPGHTYQIEVLEETLPQRIAIKFLRTGLESSPSHPDSNDSDSNCSLP</sequence>
<proteinExistence type="predicted"/>
<feature type="compositionally biased region" description="Low complexity" evidence="1">
    <location>
        <begin position="1184"/>
        <end position="1201"/>
    </location>
</feature>
<feature type="region of interest" description="Disordered" evidence="1">
    <location>
        <begin position="1182"/>
        <end position="1201"/>
    </location>
</feature>
<dbReference type="GeneID" id="11493543"/>
<reference evidence="2 3" key="1">
    <citation type="journal article" date="2011" name="Proc. Natl. Acad. Sci. U.S.A.">
        <title>Evolutionary erosion of yeast sex chromosomes by mating-type switching accidents.</title>
        <authorList>
            <person name="Gordon J.L."/>
            <person name="Armisen D."/>
            <person name="Proux-Wera E."/>
            <person name="Oheigeartaigh S.S."/>
            <person name="Byrne K.P."/>
            <person name="Wolfe K.H."/>
        </authorList>
    </citation>
    <scope>NUCLEOTIDE SEQUENCE [LARGE SCALE GENOMIC DNA]</scope>
    <source>
        <strain evidence="3">ATCC 10597 / BCRC 20456 / CBS 421 / NBRC 0211 / NRRL Y-12639</strain>
    </source>
</reference>
<dbReference type="Proteomes" id="UP000000689">
    <property type="component" value="Chromosome 9"/>
</dbReference>
<dbReference type="HOGENOM" id="CLU_277314_0_0_1"/>
<dbReference type="AlphaFoldDB" id="G0WFX8"/>
<dbReference type="KEGG" id="ndi:NDAI_0I01200"/>
<dbReference type="OrthoDB" id="4038967at2759"/>
<gene>
    <name evidence="2" type="primary">NDAI0I01200</name>
    <name evidence="2" type="ordered locus">NDAI_0I01200</name>
</gene>